<sequence>MTQQQMQELLNVPERTLRDWKKGNRAKLYQLLKSLDYNQAEQLLSMSNNNDLKKLLENEKYFTSLRDFEKSLYPILVSRRDSSVWSKLAKDNTLSKEARARSAYLYSFLTDKLVELSFKTKVNVGFYYGNKSETGNGLVRVYGLTNGIDMARFNQFKITGRF</sequence>
<accession>A0A6S6SK54</accession>
<dbReference type="EMBL" id="CACVAR010000139">
    <property type="protein sequence ID" value="CAA6805649.1"/>
    <property type="molecule type" value="Genomic_DNA"/>
</dbReference>
<protein>
    <submittedName>
        <fullName evidence="1">Uncharacterized protein</fullName>
    </submittedName>
</protein>
<dbReference type="AlphaFoldDB" id="A0A6S6SK54"/>
<reference evidence="1" key="1">
    <citation type="submission" date="2020-01" db="EMBL/GenBank/DDBJ databases">
        <authorList>
            <person name="Meier V. D."/>
            <person name="Meier V D."/>
        </authorList>
    </citation>
    <scope>NUCLEOTIDE SEQUENCE</scope>
    <source>
        <strain evidence="1">HLG_WM_MAG_03</strain>
    </source>
</reference>
<name>A0A6S6SK54_9BACT</name>
<gene>
    <name evidence="1" type="ORF">HELGO_WM90619</name>
</gene>
<organism evidence="1">
    <name type="scientific">uncultured Sulfurovum sp</name>
    <dbReference type="NCBI Taxonomy" id="269237"/>
    <lineage>
        <taxon>Bacteria</taxon>
        <taxon>Pseudomonadati</taxon>
        <taxon>Campylobacterota</taxon>
        <taxon>Epsilonproteobacteria</taxon>
        <taxon>Campylobacterales</taxon>
        <taxon>Sulfurovaceae</taxon>
        <taxon>Sulfurovum</taxon>
        <taxon>environmental samples</taxon>
    </lineage>
</organism>
<evidence type="ECO:0000313" key="1">
    <source>
        <dbReference type="EMBL" id="CAA6805649.1"/>
    </source>
</evidence>
<proteinExistence type="predicted"/>